<organism evidence="2 3">
    <name type="scientific">Toxoplasma gondii (strain ATCC 50861 / VEG)</name>
    <dbReference type="NCBI Taxonomy" id="432359"/>
    <lineage>
        <taxon>Eukaryota</taxon>
        <taxon>Sar</taxon>
        <taxon>Alveolata</taxon>
        <taxon>Apicomplexa</taxon>
        <taxon>Conoidasida</taxon>
        <taxon>Coccidia</taxon>
        <taxon>Eucoccidiorida</taxon>
        <taxon>Eimeriorina</taxon>
        <taxon>Sarcocystidae</taxon>
        <taxon>Toxoplasma</taxon>
    </lineage>
</organism>
<evidence type="ECO:0000313" key="3">
    <source>
        <dbReference type="Proteomes" id="UP000002226"/>
    </source>
</evidence>
<evidence type="ECO:0000313" key="2">
    <source>
        <dbReference type="EMBL" id="ESS33963.1"/>
    </source>
</evidence>
<proteinExistence type="predicted"/>
<sequence>MRRWPYTAASSFDSWRRRTTACSLARRTAANTEICRKPPLRGRPKERLRNTAKENRRRNLGRKAEGQAQVKKKVPLSRTRSCLVLARLHSRCPGASRSWRRRFRNTRRQTVARATWERQVEAE</sequence>
<name>V4ZFG6_TOXGV</name>
<dbReference type="Proteomes" id="UP000002226">
    <property type="component" value="Unassembled WGS sequence"/>
</dbReference>
<evidence type="ECO:0000256" key="1">
    <source>
        <dbReference type="SAM" id="MobiDB-lite"/>
    </source>
</evidence>
<feature type="region of interest" description="Disordered" evidence="1">
    <location>
        <begin position="35"/>
        <end position="73"/>
    </location>
</feature>
<dbReference type="AlphaFoldDB" id="V4ZFG6"/>
<dbReference type="EMBL" id="AAYL02000084">
    <property type="protein sequence ID" value="ESS33963.1"/>
    <property type="molecule type" value="Genomic_DNA"/>
</dbReference>
<reference evidence="2" key="1">
    <citation type="submission" date="2007-03" db="EMBL/GenBank/DDBJ databases">
        <authorList>
            <person name="Paulsen I."/>
        </authorList>
    </citation>
    <scope>NUCLEOTIDE SEQUENCE</scope>
    <source>
        <strain evidence="2">VEG</strain>
    </source>
</reference>
<feature type="compositionally biased region" description="Basic and acidic residues" evidence="1">
    <location>
        <begin position="43"/>
        <end position="54"/>
    </location>
</feature>
<gene>
    <name evidence="2" type="ORF">TGVEG_357630</name>
</gene>
<keyword evidence="3" id="KW-1185">Reference proteome</keyword>
<protein>
    <submittedName>
        <fullName evidence="2">Uncharacterized protein</fullName>
    </submittedName>
</protein>
<accession>V4ZFG6</accession>
<dbReference type="VEuPathDB" id="ToxoDB:TGVEG_357630"/>
<comment type="caution">
    <text evidence="2">The sequence shown here is derived from an EMBL/GenBank/DDBJ whole genome shotgun (WGS) entry which is preliminary data.</text>
</comment>